<evidence type="ECO:0000256" key="1">
    <source>
        <dbReference type="SAM" id="MobiDB-lite"/>
    </source>
</evidence>
<keyword evidence="4" id="KW-1185">Reference proteome</keyword>
<dbReference type="RefSeq" id="WP_330430397.1">
    <property type="nucleotide sequence ID" value="NZ_JAZDUF010000001.1"/>
</dbReference>
<feature type="region of interest" description="Disordered" evidence="1">
    <location>
        <begin position="1"/>
        <end position="23"/>
    </location>
</feature>
<dbReference type="Proteomes" id="UP001347146">
    <property type="component" value="Unassembled WGS sequence"/>
</dbReference>
<evidence type="ECO:0000259" key="2">
    <source>
        <dbReference type="Pfam" id="PF05171"/>
    </source>
</evidence>
<feature type="compositionally biased region" description="Polar residues" evidence="1">
    <location>
        <begin position="1"/>
        <end position="15"/>
    </location>
</feature>
<evidence type="ECO:0000313" key="4">
    <source>
        <dbReference type="Proteomes" id="UP001347146"/>
    </source>
</evidence>
<dbReference type="Pfam" id="PF05171">
    <property type="entry name" value="HemS"/>
    <property type="match status" value="1"/>
</dbReference>
<organism evidence="3 4">
    <name type="scientific">Gordonia sesuvii</name>
    <dbReference type="NCBI Taxonomy" id="3116777"/>
    <lineage>
        <taxon>Bacteria</taxon>
        <taxon>Bacillati</taxon>
        <taxon>Actinomycetota</taxon>
        <taxon>Actinomycetes</taxon>
        <taxon>Mycobacteriales</taxon>
        <taxon>Gordoniaceae</taxon>
        <taxon>Gordonia</taxon>
    </lineage>
</organism>
<proteinExistence type="predicted"/>
<dbReference type="InterPro" id="IPR007845">
    <property type="entry name" value="HemS/ChuX_dom"/>
</dbReference>
<feature type="domain" description="Haemin-degrading HemS/ChuX" evidence="2">
    <location>
        <begin position="220"/>
        <end position="337"/>
    </location>
</feature>
<name>A0ABU7M850_9ACTN</name>
<dbReference type="SUPFAM" id="SSF144064">
    <property type="entry name" value="Heme iron utilization protein-like"/>
    <property type="match status" value="1"/>
</dbReference>
<dbReference type="InterPro" id="IPR053733">
    <property type="entry name" value="Heme_Transport_Util_sf"/>
</dbReference>
<gene>
    <name evidence="3" type="ORF">VZC37_00145</name>
</gene>
<dbReference type="EMBL" id="JAZDUF010000001">
    <property type="protein sequence ID" value="MEE3848721.1"/>
    <property type="molecule type" value="Genomic_DNA"/>
</dbReference>
<dbReference type="Gene3D" id="3.40.1570.10">
    <property type="entry name" value="HemS/ChuS/ChuX like domains"/>
    <property type="match status" value="2"/>
</dbReference>
<sequence length="339" mass="35580">MPESPRSSDSESTGGTPLRPCGRSCRCARSSHATSDLDTLLATPGFSGSLLGADVPAVARRLPLLEQVVGVTVAGPVLMNAVGMHETPVGSGGAIRCRPSRITLRINPARLGSALITDPAAHIPPTLRLFDTDGNTAHATYLTERSDRLAFESLALGIGSGDDEGSASDTGALTVADAARDDIGDDGVPAIDQVAQFDAILDDGGVGRLMTFPGLRHAGHTRVESRRVIAALEHAALLGMPATLVTTAPGCLQMHHDQLDGAREHRGSMVIAGGTCRAMINFDLVSECWVTWSDGVWGRTGSIELYDRHGRCSLVVTQTGPVPMTSFEAWNQLVTDLAD</sequence>
<accession>A0ABU7M850</accession>
<protein>
    <submittedName>
        <fullName evidence="3">Heme transporter</fullName>
    </submittedName>
</protein>
<reference evidence="3 4" key="1">
    <citation type="submission" date="2024-01" db="EMBL/GenBank/DDBJ databases">
        <title>Draft genome sequence of Gordonia sp. LSe1-13.</title>
        <authorList>
            <person name="Suphannarot A."/>
            <person name="Mingma R."/>
        </authorList>
    </citation>
    <scope>NUCLEOTIDE SEQUENCE [LARGE SCALE GENOMIC DNA]</scope>
    <source>
        <strain evidence="3 4">LSe1-13</strain>
    </source>
</reference>
<evidence type="ECO:0000313" key="3">
    <source>
        <dbReference type="EMBL" id="MEE3848721.1"/>
    </source>
</evidence>
<comment type="caution">
    <text evidence="3">The sequence shown here is derived from an EMBL/GenBank/DDBJ whole genome shotgun (WGS) entry which is preliminary data.</text>
</comment>